<name>A0A1V8TLT8_9PEZI</name>
<evidence type="ECO:0000256" key="1">
    <source>
        <dbReference type="SAM" id="MobiDB-lite"/>
    </source>
</evidence>
<sequence length="198" mass="20366">MDRLLNNKLTLDRLRYPQQLPSPTDTLPPPPPYAASEASASDDEAGDSDDDEQPLRLTINAQQAVHGNNNLVPTSPSPLADATRLSAMLVTALKQVNESSGKRRVRVDLTINCGITVVGDRNVVGGVGLKAKGSSAHGVAAAAAVGAASMRSGLQASGNAGCALQAGAGAKRKAEDDISDEPEAKRRPTDESSTSGAD</sequence>
<keyword evidence="3" id="KW-1185">Reference proteome</keyword>
<gene>
    <name evidence="2" type="ORF">B0A48_02989</name>
</gene>
<accession>A0A1V8TLT8</accession>
<feature type="compositionally biased region" description="Basic and acidic residues" evidence="1">
    <location>
        <begin position="172"/>
        <end position="190"/>
    </location>
</feature>
<feature type="compositionally biased region" description="Basic and acidic residues" evidence="1">
    <location>
        <begin position="1"/>
        <end position="15"/>
    </location>
</feature>
<dbReference type="EMBL" id="NAJO01000005">
    <property type="protein sequence ID" value="OQO12347.1"/>
    <property type="molecule type" value="Genomic_DNA"/>
</dbReference>
<feature type="compositionally biased region" description="Acidic residues" evidence="1">
    <location>
        <begin position="40"/>
        <end position="52"/>
    </location>
</feature>
<dbReference type="AlphaFoldDB" id="A0A1V8TLT8"/>
<reference evidence="3" key="1">
    <citation type="submission" date="2017-03" db="EMBL/GenBank/DDBJ databases">
        <title>Genomes of endolithic fungi from Antarctica.</title>
        <authorList>
            <person name="Coleine C."/>
            <person name="Masonjones S."/>
            <person name="Stajich J.E."/>
        </authorList>
    </citation>
    <scope>NUCLEOTIDE SEQUENCE [LARGE SCALE GENOMIC DNA]</scope>
    <source>
        <strain evidence="3">CCFEE 5527</strain>
    </source>
</reference>
<proteinExistence type="predicted"/>
<evidence type="ECO:0000313" key="3">
    <source>
        <dbReference type="Proteomes" id="UP000192596"/>
    </source>
</evidence>
<comment type="caution">
    <text evidence="2">The sequence shown here is derived from an EMBL/GenBank/DDBJ whole genome shotgun (WGS) entry which is preliminary data.</text>
</comment>
<dbReference type="Proteomes" id="UP000192596">
    <property type="component" value="Unassembled WGS sequence"/>
</dbReference>
<protein>
    <submittedName>
        <fullName evidence="2">Uncharacterized protein</fullName>
    </submittedName>
</protein>
<dbReference type="OrthoDB" id="3942467at2759"/>
<organism evidence="2 3">
    <name type="scientific">Cryoendolithus antarcticus</name>
    <dbReference type="NCBI Taxonomy" id="1507870"/>
    <lineage>
        <taxon>Eukaryota</taxon>
        <taxon>Fungi</taxon>
        <taxon>Dikarya</taxon>
        <taxon>Ascomycota</taxon>
        <taxon>Pezizomycotina</taxon>
        <taxon>Dothideomycetes</taxon>
        <taxon>Dothideomycetidae</taxon>
        <taxon>Cladosporiales</taxon>
        <taxon>Cladosporiaceae</taxon>
        <taxon>Cryoendolithus</taxon>
    </lineage>
</organism>
<feature type="region of interest" description="Disordered" evidence="1">
    <location>
        <begin position="1"/>
        <end position="52"/>
    </location>
</feature>
<evidence type="ECO:0000313" key="2">
    <source>
        <dbReference type="EMBL" id="OQO12347.1"/>
    </source>
</evidence>
<feature type="region of interest" description="Disordered" evidence="1">
    <location>
        <begin position="165"/>
        <end position="198"/>
    </location>
</feature>
<dbReference type="InParanoid" id="A0A1V8TLT8"/>